<dbReference type="Proteomes" id="UP001596956">
    <property type="component" value="Unassembled WGS sequence"/>
</dbReference>
<evidence type="ECO:0000313" key="1">
    <source>
        <dbReference type="EMBL" id="MFD0800316.1"/>
    </source>
</evidence>
<sequence length="212" mass="22737">MPAFGYLPIEPDAVTCGRAAADRSLLPGAEGPVSTRAWMLDGCGRAERIGPVLNNLPTVAVHDAVTEYAARALHLGGKRRLVVAVQRFIMPEVTMVARADPGGESVRLRGCWGIAEDLGDAPSFDHWLLEGSELLLRECSPAPKLTATAAAATGTRRVAVRPAYRVRSVLSGEAVRLIGRRALDIARVVGRPVELEVAVRADRSWLVDCSPR</sequence>
<keyword evidence="2" id="KW-1185">Reference proteome</keyword>
<gene>
    <name evidence="1" type="ORF">ACFQZU_03155</name>
</gene>
<dbReference type="Gene3D" id="3.30.470.20">
    <property type="entry name" value="ATP-grasp fold, B domain"/>
    <property type="match status" value="1"/>
</dbReference>
<evidence type="ECO:0000313" key="2">
    <source>
        <dbReference type="Proteomes" id="UP001596956"/>
    </source>
</evidence>
<organism evidence="1 2">
    <name type="scientific">Streptomonospora algeriensis</name>
    <dbReference type="NCBI Taxonomy" id="995084"/>
    <lineage>
        <taxon>Bacteria</taxon>
        <taxon>Bacillati</taxon>
        <taxon>Actinomycetota</taxon>
        <taxon>Actinomycetes</taxon>
        <taxon>Streptosporangiales</taxon>
        <taxon>Nocardiopsidaceae</taxon>
        <taxon>Streptomonospora</taxon>
    </lineage>
</organism>
<protein>
    <submittedName>
        <fullName evidence="1">Uncharacterized protein</fullName>
    </submittedName>
</protein>
<proteinExistence type="predicted"/>
<dbReference type="EMBL" id="JBHTHR010000041">
    <property type="protein sequence ID" value="MFD0800316.1"/>
    <property type="molecule type" value="Genomic_DNA"/>
</dbReference>
<comment type="caution">
    <text evidence="1">The sequence shown here is derived from an EMBL/GenBank/DDBJ whole genome shotgun (WGS) entry which is preliminary data.</text>
</comment>
<name>A0ABW3BBN3_9ACTN</name>
<reference evidence="2" key="1">
    <citation type="journal article" date="2019" name="Int. J. Syst. Evol. Microbiol.">
        <title>The Global Catalogue of Microorganisms (GCM) 10K type strain sequencing project: providing services to taxonomists for standard genome sequencing and annotation.</title>
        <authorList>
            <consortium name="The Broad Institute Genomics Platform"/>
            <consortium name="The Broad Institute Genome Sequencing Center for Infectious Disease"/>
            <person name="Wu L."/>
            <person name="Ma J."/>
        </authorList>
    </citation>
    <scope>NUCLEOTIDE SEQUENCE [LARGE SCALE GENOMIC DNA]</scope>
    <source>
        <strain evidence="2">CCUG 63369</strain>
    </source>
</reference>
<accession>A0ABW3BBN3</accession>